<gene>
    <name evidence="2" type="ORF">EJ903_23755</name>
</gene>
<accession>A0A431VAK2</accession>
<evidence type="ECO:0000256" key="1">
    <source>
        <dbReference type="SAM" id="SignalP"/>
    </source>
</evidence>
<dbReference type="AlphaFoldDB" id="A0A431VAK2"/>
<organism evidence="2 3">
    <name type="scientific">Azospirillum griseum</name>
    <dbReference type="NCBI Taxonomy" id="2496639"/>
    <lineage>
        <taxon>Bacteria</taxon>
        <taxon>Pseudomonadati</taxon>
        <taxon>Pseudomonadota</taxon>
        <taxon>Alphaproteobacteria</taxon>
        <taxon>Rhodospirillales</taxon>
        <taxon>Azospirillaceae</taxon>
        <taxon>Azospirillum</taxon>
    </lineage>
</organism>
<keyword evidence="1" id="KW-0732">Signal</keyword>
<name>A0A431VAK2_9PROT</name>
<dbReference type="InterPro" id="IPR010727">
    <property type="entry name" value="DUF1302"/>
</dbReference>
<reference evidence="2 3" key="1">
    <citation type="submission" date="2018-12" db="EMBL/GenBank/DDBJ databases">
        <authorList>
            <person name="Yang Y."/>
        </authorList>
    </citation>
    <scope>NUCLEOTIDE SEQUENCE [LARGE SCALE GENOMIC DNA]</scope>
    <source>
        <strain evidence="2 3">L-25-5w-1</strain>
    </source>
</reference>
<dbReference type="Proteomes" id="UP000277007">
    <property type="component" value="Unassembled WGS sequence"/>
</dbReference>
<feature type="chain" id="PRO_5019123970" evidence="1">
    <location>
        <begin position="26"/>
        <end position="556"/>
    </location>
</feature>
<evidence type="ECO:0000313" key="2">
    <source>
        <dbReference type="EMBL" id="RTR14617.1"/>
    </source>
</evidence>
<dbReference type="OrthoDB" id="177054at2"/>
<dbReference type="Pfam" id="PF06980">
    <property type="entry name" value="DUF1302"/>
    <property type="match status" value="1"/>
</dbReference>
<keyword evidence="3" id="KW-1185">Reference proteome</keyword>
<comment type="caution">
    <text evidence="2">The sequence shown here is derived from an EMBL/GenBank/DDBJ whole genome shotgun (WGS) entry which is preliminary data.</text>
</comment>
<dbReference type="RefSeq" id="WP_126620161.1">
    <property type="nucleotide sequence ID" value="NZ_JBHUCY010000032.1"/>
</dbReference>
<evidence type="ECO:0000313" key="3">
    <source>
        <dbReference type="Proteomes" id="UP000277007"/>
    </source>
</evidence>
<sequence>MRIRRLGRLGVFAVCVAGVSSVVSAAELVNNDAYDLTWTNTVVGTIGMRAGSPASVITNRLSNNDGDLSFKRGDLITKRTDLLSELSLRLHNENELAFRLSGTAWYDGVYRGSHAPLAVSQSNAYPTTGLDRFTDSTRHVLGLGAELSDAFVQGKGELFDRNVHFRLGRHTLLWGENMFINNGVSWGMAPFNGAKAPLMGQPLLKELSMPETKLSGTVELDHGFSLEGYYNMEFRTDRVAPAGSYFSTFDGIGDGGNKIIAAQIAGLSSAACTRGVGGEALTGVCRLNINRVSDKRAPNFGKDFGVALRYSDPANDRDWGFYYVHAPSRWASMIQGPKSNDPGSVGTYQWIYPQDVNIVGASLNTSLFEDFNLGGEVSMRWNMPFSQNTVSYAYSSIPTGKSLHGQASLIRYLKPNGLWDAGIIMGEVAVQHLVSVDDGKYLTNPTTGAKTIAIDPTAARTAVGFSGFISPTWTQVFPDVDINAAIGATMTLTKRSAVDNTFNFNYNHGGHMQFTVGAVYQTAWSANVTYRHYVGSKTQNIAADRDYVLASVKRSF</sequence>
<proteinExistence type="predicted"/>
<feature type="signal peptide" evidence="1">
    <location>
        <begin position="1"/>
        <end position="25"/>
    </location>
</feature>
<dbReference type="EMBL" id="RXMA01000038">
    <property type="protein sequence ID" value="RTR14617.1"/>
    <property type="molecule type" value="Genomic_DNA"/>
</dbReference>
<protein>
    <submittedName>
        <fullName evidence="2">DUF1302 family protein</fullName>
    </submittedName>
</protein>